<organism evidence="1">
    <name type="scientific">Thiolapillus brandeum</name>
    <dbReference type="NCBI Taxonomy" id="1076588"/>
    <lineage>
        <taxon>Bacteria</taxon>
        <taxon>Pseudomonadati</taxon>
        <taxon>Pseudomonadota</taxon>
        <taxon>Gammaproteobacteria</taxon>
        <taxon>Chromatiales</taxon>
        <taxon>Sedimenticolaceae</taxon>
        <taxon>Thiolapillus</taxon>
    </lineage>
</organism>
<evidence type="ECO:0000313" key="1">
    <source>
        <dbReference type="EMBL" id="HEC06741.1"/>
    </source>
</evidence>
<dbReference type="GO" id="GO:0016301">
    <property type="term" value="F:kinase activity"/>
    <property type="evidence" value="ECO:0007669"/>
    <property type="project" value="UniProtKB-KW"/>
</dbReference>
<gene>
    <name evidence="1" type="ORF">ENJ12_07810</name>
</gene>
<accession>A0A831WFP5</accession>
<dbReference type="InterPro" id="IPR027023">
    <property type="entry name" value="Put_LipoPS_kinase_InaA"/>
</dbReference>
<keyword evidence="1" id="KW-0418">Kinase</keyword>
<keyword evidence="1" id="KW-0808">Transferase</keyword>
<reference evidence="1" key="1">
    <citation type="journal article" date="2020" name="mSystems">
        <title>Genome- and Community-Level Interaction Insights into Carbon Utilization and Element Cycling Functions of Hydrothermarchaeota in Hydrothermal Sediment.</title>
        <authorList>
            <person name="Zhou Z."/>
            <person name="Liu Y."/>
            <person name="Xu W."/>
            <person name="Pan J."/>
            <person name="Luo Z.H."/>
            <person name="Li M."/>
        </authorList>
    </citation>
    <scope>NUCLEOTIDE SEQUENCE [LARGE SCALE GENOMIC DNA]</scope>
    <source>
        <strain evidence="1">HyVt-458</strain>
    </source>
</reference>
<proteinExistence type="predicted"/>
<name>A0A831WFP5_9GAMM</name>
<dbReference type="InterPro" id="IPR011009">
    <property type="entry name" value="Kinase-like_dom_sf"/>
</dbReference>
<protein>
    <submittedName>
        <fullName evidence="1">Lipopolysaccharide kinase</fullName>
    </submittedName>
</protein>
<sequence>MNSFVEKGWQAIFEHNGLGSFDALWNLQADWFEPPNQRRGGWSGVSRIMLPSPDGSEETVFLKRQENHTRKTWRHPISREPTFRSEARNLRLLNSRGIAAPHMVYYAERKSPKGWQVILATRELKDYLPLDVLIERWYRDDWGKHREQRSKVIPRTAAVLSKLHKLRLAHNAMHAKHMFIQEQTGAACLIDLEKMRARLTRRQAMLRDLDSFNRRTARISRTDRLRFLLCYMGKPGLDDEVRAVWRRLEAMAEHKYAGRR</sequence>
<dbReference type="AlphaFoldDB" id="A0A831WFP5"/>
<comment type="caution">
    <text evidence="1">The sequence shown here is derived from an EMBL/GenBank/DDBJ whole genome shotgun (WGS) entry which is preliminary data.</text>
</comment>
<dbReference type="Pfam" id="PF06293">
    <property type="entry name" value="Kdo"/>
    <property type="match status" value="1"/>
</dbReference>
<dbReference type="PIRSF" id="PIRSF026326">
    <property type="entry name" value="InaA"/>
    <property type="match status" value="1"/>
</dbReference>
<dbReference type="EMBL" id="DRLF01000274">
    <property type="protein sequence ID" value="HEC06741.1"/>
    <property type="molecule type" value="Genomic_DNA"/>
</dbReference>
<dbReference type="Proteomes" id="UP000886339">
    <property type="component" value="Unassembled WGS sequence"/>
</dbReference>
<dbReference type="SUPFAM" id="SSF56112">
    <property type="entry name" value="Protein kinase-like (PK-like)"/>
    <property type="match status" value="1"/>
</dbReference>